<protein>
    <submittedName>
        <fullName evidence="2">Nuclear transport factor 2 family protein</fullName>
    </submittedName>
</protein>
<feature type="domain" description="DUF4440" evidence="1">
    <location>
        <begin position="34"/>
        <end position="142"/>
    </location>
</feature>
<dbReference type="RefSeq" id="WP_182205476.1">
    <property type="nucleotide sequence ID" value="NZ_JACGLT010000007.1"/>
</dbReference>
<sequence length="148" mass="17078">MRFSYAFLLLFVFSCQSYDKTNTFPSEREARTAIEKVLADQEIAWNNHDLEGFMQGYWKNDSLRFFGSNGLTYGWDKALANYNKGYPSPNESGTLKFVVTDISKIENANYLVFGEYHLERNIGNANGIFTIIFKYIDGQWKIIADMSC</sequence>
<organism evidence="2 3">
    <name type="scientific">Gelidibacter maritimus</name>
    <dbReference type="NCBI Taxonomy" id="2761487"/>
    <lineage>
        <taxon>Bacteria</taxon>
        <taxon>Pseudomonadati</taxon>
        <taxon>Bacteroidota</taxon>
        <taxon>Flavobacteriia</taxon>
        <taxon>Flavobacteriales</taxon>
        <taxon>Flavobacteriaceae</taxon>
        <taxon>Gelidibacter</taxon>
    </lineage>
</organism>
<proteinExistence type="predicted"/>
<dbReference type="EMBL" id="JACGLT010000007">
    <property type="protein sequence ID" value="MBA6153178.1"/>
    <property type="molecule type" value="Genomic_DNA"/>
</dbReference>
<keyword evidence="3" id="KW-1185">Reference proteome</keyword>
<name>A0A7W2R3Z5_9FLAO</name>
<dbReference type="AlphaFoldDB" id="A0A7W2R3Z5"/>
<gene>
    <name evidence="2" type="ORF">H3Z82_10610</name>
</gene>
<dbReference type="InterPro" id="IPR032710">
    <property type="entry name" value="NTF2-like_dom_sf"/>
</dbReference>
<dbReference type="Gene3D" id="3.10.450.50">
    <property type="match status" value="1"/>
</dbReference>
<evidence type="ECO:0000313" key="3">
    <source>
        <dbReference type="Proteomes" id="UP000541857"/>
    </source>
</evidence>
<dbReference type="Pfam" id="PF14534">
    <property type="entry name" value="DUF4440"/>
    <property type="match status" value="1"/>
</dbReference>
<dbReference type="Proteomes" id="UP000541857">
    <property type="component" value="Unassembled WGS sequence"/>
</dbReference>
<dbReference type="PROSITE" id="PS51257">
    <property type="entry name" value="PROKAR_LIPOPROTEIN"/>
    <property type="match status" value="1"/>
</dbReference>
<dbReference type="SUPFAM" id="SSF54427">
    <property type="entry name" value="NTF2-like"/>
    <property type="match status" value="1"/>
</dbReference>
<reference evidence="2 3" key="1">
    <citation type="submission" date="2020-07" db="EMBL/GenBank/DDBJ databases">
        <title>Bacterium isolated from marine sediment.</title>
        <authorList>
            <person name="Shang D."/>
        </authorList>
    </citation>
    <scope>NUCLEOTIDE SEQUENCE [LARGE SCALE GENOMIC DNA]</scope>
    <source>
        <strain evidence="2 3">F6074</strain>
    </source>
</reference>
<evidence type="ECO:0000313" key="2">
    <source>
        <dbReference type="EMBL" id="MBA6153178.1"/>
    </source>
</evidence>
<accession>A0A7W2R3Z5</accession>
<dbReference type="InterPro" id="IPR027843">
    <property type="entry name" value="DUF4440"/>
</dbReference>
<evidence type="ECO:0000259" key="1">
    <source>
        <dbReference type="Pfam" id="PF14534"/>
    </source>
</evidence>
<comment type="caution">
    <text evidence="2">The sequence shown here is derived from an EMBL/GenBank/DDBJ whole genome shotgun (WGS) entry which is preliminary data.</text>
</comment>